<name>A0A2A2H8S2_METBR</name>
<dbReference type="RefSeq" id="WP_069583062.1">
    <property type="nucleotide sequence ID" value="NZ_LMVM01000002.1"/>
</dbReference>
<keyword evidence="2" id="KW-1185">Reference proteome</keyword>
<organism evidence="1 2">
    <name type="scientific">Methanobacterium bryantii</name>
    <dbReference type="NCBI Taxonomy" id="2161"/>
    <lineage>
        <taxon>Archaea</taxon>
        <taxon>Methanobacteriati</taxon>
        <taxon>Methanobacteriota</taxon>
        <taxon>Methanomada group</taxon>
        <taxon>Methanobacteria</taxon>
        <taxon>Methanobacteriales</taxon>
        <taxon>Methanobacteriaceae</taxon>
        <taxon>Methanobacterium</taxon>
    </lineage>
</organism>
<reference evidence="1 2" key="1">
    <citation type="journal article" date="2017" name="BMC Genomics">
        <title>Genomic analysis of methanogenic archaea reveals a shift towards energy conservation.</title>
        <authorList>
            <person name="Gilmore S.P."/>
            <person name="Henske J.K."/>
            <person name="Sexton J.A."/>
            <person name="Solomon K.V."/>
            <person name="Seppala S."/>
            <person name="Yoo J.I."/>
            <person name="Huyett L.M."/>
            <person name="Pressman A."/>
            <person name="Cogan J.Z."/>
            <person name="Kivenson V."/>
            <person name="Peng X."/>
            <person name="Tan Y."/>
            <person name="Valentine D.L."/>
            <person name="O'Malley M.A."/>
        </authorList>
    </citation>
    <scope>NUCLEOTIDE SEQUENCE [LARGE SCALE GENOMIC DNA]</scope>
    <source>
        <strain evidence="1 2">M.o.H.</strain>
    </source>
</reference>
<dbReference type="EMBL" id="LMVM01000002">
    <property type="protein sequence ID" value="PAV05716.1"/>
    <property type="molecule type" value="Genomic_DNA"/>
</dbReference>
<dbReference type="AlphaFoldDB" id="A0A2A2H8S2"/>
<dbReference type="Proteomes" id="UP000217784">
    <property type="component" value="Unassembled WGS sequence"/>
</dbReference>
<gene>
    <name evidence="1" type="ORF">ASJ80_08265</name>
</gene>
<protein>
    <submittedName>
        <fullName evidence="1">Uncharacterized protein</fullName>
    </submittedName>
</protein>
<proteinExistence type="predicted"/>
<evidence type="ECO:0000313" key="2">
    <source>
        <dbReference type="Proteomes" id="UP000217784"/>
    </source>
</evidence>
<accession>A0A2A2H8S2</accession>
<sequence>MSEIENDFERDFVDSPHYGKYLKAMAEEQTRLDPDNMETRITELEKLVKTLTNRVEELETPEEPVHASALCEAETCTNCGACDDYLQNGGRI</sequence>
<comment type="caution">
    <text evidence="1">The sequence shown here is derived from an EMBL/GenBank/DDBJ whole genome shotgun (WGS) entry which is preliminary data.</text>
</comment>
<evidence type="ECO:0000313" key="1">
    <source>
        <dbReference type="EMBL" id="PAV05716.1"/>
    </source>
</evidence>